<evidence type="ECO:0000256" key="5">
    <source>
        <dbReference type="ARBA" id="ARBA00022989"/>
    </source>
</evidence>
<reference evidence="8" key="1">
    <citation type="journal article" date="2020" name="J. ISSAAS">
        <title>Lactobacilli and other gastrointestinal microbiota of Peromyscus leucopus, reservoir host for agents of Lyme disease and other zoonoses in North America.</title>
        <authorList>
            <person name="Milovic A."/>
            <person name="Bassam K."/>
            <person name="Shao H."/>
            <person name="Chatzistamou I."/>
            <person name="Tufts D.M."/>
            <person name="Diuk-Wasser M."/>
            <person name="Barbour A.G."/>
        </authorList>
    </citation>
    <scope>NUCLEOTIDE SEQUENCE</scope>
    <source>
        <strain evidence="8">LL71</strain>
    </source>
</reference>
<keyword evidence="6 7" id="KW-0472">Membrane</keyword>
<evidence type="ECO:0000256" key="6">
    <source>
        <dbReference type="ARBA" id="ARBA00023136"/>
    </source>
</evidence>
<gene>
    <name evidence="8" type="ORF">Muribac1_0190</name>
</gene>
<dbReference type="GO" id="GO:0005886">
    <property type="term" value="C:plasma membrane"/>
    <property type="evidence" value="ECO:0007669"/>
    <property type="project" value="UniProtKB-SubCell"/>
</dbReference>
<evidence type="ECO:0000256" key="1">
    <source>
        <dbReference type="ARBA" id="ARBA00004651"/>
    </source>
</evidence>
<feature type="transmembrane region" description="Helical" evidence="7">
    <location>
        <begin position="89"/>
        <end position="104"/>
    </location>
</feature>
<dbReference type="Pfam" id="PF07681">
    <property type="entry name" value="DoxX"/>
    <property type="match status" value="1"/>
</dbReference>
<dbReference type="AlphaFoldDB" id="A0A6G8F3E2"/>
<evidence type="ECO:0000256" key="4">
    <source>
        <dbReference type="ARBA" id="ARBA00022692"/>
    </source>
</evidence>
<organism evidence="8">
    <name type="scientific">uncultured Muribaculaceae bacterium</name>
    <dbReference type="NCBI Taxonomy" id="2301481"/>
    <lineage>
        <taxon>Bacteria</taxon>
        <taxon>Pseudomonadati</taxon>
        <taxon>Bacteroidota</taxon>
        <taxon>Bacteroidia</taxon>
        <taxon>Bacteroidales</taxon>
        <taxon>Muribaculaceae</taxon>
        <taxon>environmental samples</taxon>
    </lineage>
</organism>
<evidence type="ECO:0000256" key="3">
    <source>
        <dbReference type="ARBA" id="ARBA00022475"/>
    </source>
</evidence>
<feature type="transmembrane region" description="Helical" evidence="7">
    <location>
        <begin position="116"/>
        <end position="135"/>
    </location>
</feature>
<keyword evidence="5 7" id="KW-1133">Transmembrane helix</keyword>
<sequence>MNDILREIVFPASQLGLEGGDWLLLAFRLLFGGLLLVHGIQKVAGYHNLTTSFPDPIGLGSKRSLQLAILAEFLCSMAVMAGFMFRLALIPPVVTMFVAGFFALRGQPWLQRELPISYMSVFILLMITGPGRISIDAIL</sequence>
<keyword evidence="3" id="KW-1003">Cell membrane</keyword>
<comment type="subcellular location">
    <subcellularLocation>
        <location evidence="1">Cell membrane</location>
        <topology evidence="1">Multi-pass membrane protein</topology>
    </subcellularLocation>
</comment>
<proteinExistence type="inferred from homology"/>
<comment type="similarity">
    <text evidence="2">Belongs to the DoxX family.</text>
</comment>
<evidence type="ECO:0008006" key="9">
    <source>
        <dbReference type="Google" id="ProtNLM"/>
    </source>
</evidence>
<dbReference type="PANTHER" id="PTHR33452">
    <property type="entry name" value="OXIDOREDUCTASE CATD-RELATED"/>
    <property type="match status" value="1"/>
</dbReference>
<accession>A0A6G8F3E2</accession>
<dbReference type="PANTHER" id="PTHR33452:SF1">
    <property type="entry name" value="INNER MEMBRANE PROTEIN YPHA-RELATED"/>
    <property type="match status" value="1"/>
</dbReference>
<evidence type="ECO:0000256" key="7">
    <source>
        <dbReference type="SAM" id="Phobius"/>
    </source>
</evidence>
<dbReference type="EMBL" id="MT002444">
    <property type="protein sequence ID" value="QIM10810.1"/>
    <property type="molecule type" value="Genomic_DNA"/>
</dbReference>
<protein>
    <recommendedName>
        <fullName evidence="9">DoxX family protein</fullName>
    </recommendedName>
</protein>
<keyword evidence="4 7" id="KW-0812">Transmembrane</keyword>
<dbReference type="InterPro" id="IPR032808">
    <property type="entry name" value="DoxX"/>
</dbReference>
<evidence type="ECO:0000256" key="2">
    <source>
        <dbReference type="ARBA" id="ARBA00006679"/>
    </source>
</evidence>
<name>A0A6G8F3E2_9BACT</name>
<dbReference type="InterPro" id="IPR051907">
    <property type="entry name" value="DoxX-like_oxidoreductase"/>
</dbReference>
<evidence type="ECO:0000313" key="8">
    <source>
        <dbReference type="EMBL" id="QIM10810.1"/>
    </source>
</evidence>